<dbReference type="Gene3D" id="1.25.40.20">
    <property type="entry name" value="Ankyrin repeat-containing domain"/>
    <property type="match status" value="1"/>
</dbReference>
<evidence type="ECO:0008006" key="3">
    <source>
        <dbReference type="Google" id="ProtNLM"/>
    </source>
</evidence>
<organism evidence="1 2">
    <name type="scientific">Sphingomonas cavernae</name>
    <dbReference type="NCBI Taxonomy" id="2320861"/>
    <lineage>
        <taxon>Bacteria</taxon>
        <taxon>Pseudomonadati</taxon>
        <taxon>Pseudomonadota</taxon>
        <taxon>Alphaproteobacteria</taxon>
        <taxon>Sphingomonadales</taxon>
        <taxon>Sphingomonadaceae</taxon>
        <taxon>Sphingomonas</taxon>
    </lineage>
</organism>
<dbReference type="AlphaFoldDB" id="A0A418WLE8"/>
<dbReference type="EMBL" id="QYUM01000003">
    <property type="protein sequence ID" value="RJF90825.1"/>
    <property type="molecule type" value="Genomic_DNA"/>
</dbReference>
<dbReference type="Proteomes" id="UP000286100">
    <property type="component" value="Unassembled WGS sequence"/>
</dbReference>
<dbReference type="InterPro" id="IPR036770">
    <property type="entry name" value="Ankyrin_rpt-contain_sf"/>
</dbReference>
<sequence>MIQLLLLSLQVAPEAAPPNSWMADTSTVVELTLDEKRSISACRLVKRTNIARYDDEACERVLAHPDVAPAVKNVPKARSTFQFELVSQVRVRLPEPDADALEAEHALRPLTDGWGYTPGLTCIGPLSLRPVSAFLGNNPAISLRPVTRADVQAQGQALASYGRSYNLLAFGDRRFAFPDLCRRGENLAATAIIGDLPKGSSLDDGSVFGAIRLGDRASLAARLRAGTQSLDRVDPMLRLTAVQLAAAKGRLDMIRILTDGGARLFPPPGQSAPWPIFELAVRFGHRELANWLLARVPVDPMMPGSMRAVLSADQNIGTAFAQSTLHSILGRQPAFITHAAYAPSGSDWKNASVETRRAILTNGAWRSECSDSAKLHGCMQMAQSLFDSPEFLDLFLSKGASLDRQEIGKLIAIAAGTLRAPALKVLVKYPFDMTNIAKFAPTRGVTLPVPELAARPSLDEQAEEERLAKEKRAKEHVRAQRDLAETLDALKAAGIAVTYAELL</sequence>
<protein>
    <recommendedName>
        <fullName evidence="3">Ankyrin repeat domain-containing protein</fullName>
    </recommendedName>
</protein>
<evidence type="ECO:0000313" key="2">
    <source>
        <dbReference type="Proteomes" id="UP000286100"/>
    </source>
</evidence>
<accession>A0A418WLE8</accession>
<proteinExistence type="predicted"/>
<gene>
    <name evidence="1" type="ORF">D3876_11580</name>
</gene>
<comment type="caution">
    <text evidence="1">The sequence shown here is derived from an EMBL/GenBank/DDBJ whole genome shotgun (WGS) entry which is preliminary data.</text>
</comment>
<reference evidence="1 2" key="1">
    <citation type="submission" date="2018-09" db="EMBL/GenBank/DDBJ databases">
        <authorList>
            <person name="Zhu H."/>
        </authorList>
    </citation>
    <scope>NUCLEOTIDE SEQUENCE [LARGE SCALE GENOMIC DNA]</scope>
    <source>
        <strain evidence="1 2">K2R01-6</strain>
    </source>
</reference>
<name>A0A418WLE8_9SPHN</name>
<evidence type="ECO:0000313" key="1">
    <source>
        <dbReference type="EMBL" id="RJF90825.1"/>
    </source>
</evidence>
<keyword evidence="2" id="KW-1185">Reference proteome</keyword>
<dbReference type="RefSeq" id="WP_119762336.1">
    <property type="nucleotide sequence ID" value="NZ_QYUM01000003.1"/>
</dbReference>